<dbReference type="PANTHER" id="PTHR30203">
    <property type="entry name" value="OUTER MEMBRANE CATION EFFLUX PROTEIN"/>
    <property type="match status" value="1"/>
</dbReference>
<dbReference type="InterPro" id="IPR010131">
    <property type="entry name" value="MdtP/NodT-like"/>
</dbReference>
<dbReference type="RefSeq" id="WP_221048756.1">
    <property type="nucleotide sequence ID" value="NZ_AP019782.1"/>
</dbReference>
<dbReference type="GO" id="GO:0015562">
    <property type="term" value="F:efflux transmembrane transporter activity"/>
    <property type="evidence" value="ECO:0007669"/>
    <property type="project" value="InterPro"/>
</dbReference>
<gene>
    <name evidence="4" type="ORF">MoryE10_15760</name>
</gene>
<comment type="subcellular location">
    <subcellularLocation>
        <location evidence="2">Cell outer membrane</location>
        <topology evidence="2">Lipid-anchor</topology>
    </subcellularLocation>
</comment>
<protein>
    <submittedName>
        <fullName evidence="4">RND transporter</fullName>
    </submittedName>
</protein>
<evidence type="ECO:0000256" key="1">
    <source>
        <dbReference type="ARBA" id="ARBA00007613"/>
    </source>
</evidence>
<reference evidence="4" key="1">
    <citation type="submission" date="2019-06" db="EMBL/GenBank/DDBJ databases">
        <title>Complete genome sequence of Methylogaea oryzae strain JCM16910.</title>
        <authorList>
            <person name="Asakawa S."/>
        </authorList>
    </citation>
    <scope>NUCLEOTIDE SEQUENCE</scope>
    <source>
        <strain evidence="4">E10</strain>
    </source>
</reference>
<keyword evidence="2" id="KW-0812">Transmembrane</keyword>
<dbReference type="Proteomes" id="UP000824988">
    <property type="component" value="Chromosome"/>
</dbReference>
<sequence>MRRLLLLPLCLSLAACFNVGPDYQKPDEPVPESWRFAEAEAAAIANTRWWEQFGDPVLVRLIDQSLQQNKDLRIATASVEEYLGLYGVSASSLFPQLGGTASGQEQKSSIEAMGPSPAGAAVNPITTNIQATLNVSWEIDVWGRLRRATEAARADLFSREENRRAVVLTLVTSVARSYVQLRELDLRLDIARQTLADRREAYRIAQARFAGELNSESEVRQAESELRNAEALVPQLEKSVAQKEHELSVLLGHNPAAVERGLALNELRHPEVPMGLPSELLQQRPDIRQAEQDLIAANARIGVAKGEYFPKFTITGSVGNSSIDLSRLFAGPAGLWSYGATLAVPLFTAGKIAGQVQQANAKEQQALFGYQRVLLNAFKEVEDALVDNSRTRQQVTAQAGQVDALREYLRLARLRYDNGYTNYLEVLDAQRNLFNVQLALAQGRSSALQALINLYKAFGGGWVEQATAAATPEAS</sequence>
<organism evidence="4 5">
    <name type="scientific">Methylogaea oryzae</name>
    <dbReference type="NCBI Taxonomy" id="1295382"/>
    <lineage>
        <taxon>Bacteria</taxon>
        <taxon>Pseudomonadati</taxon>
        <taxon>Pseudomonadota</taxon>
        <taxon>Gammaproteobacteria</taxon>
        <taxon>Methylococcales</taxon>
        <taxon>Methylococcaceae</taxon>
        <taxon>Methylogaea</taxon>
    </lineage>
</organism>
<keyword evidence="2" id="KW-0449">Lipoprotein</keyword>
<keyword evidence="2" id="KW-1134">Transmembrane beta strand</keyword>
<accession>A0A8D4VN67</accession>
<dbReference type="KEGG" id="moz:MoryE10_15760"/>
<name>A0A8D4VN67_9GAMM</name>
<keyword evidence="2" id="KW-0472">Membrane</keyword>
<evidence type="ECO:0000313" key="5">
    <source>
        <dbReference type="Proteomes" id="UP000824988"/>
    </source>
</evidence>
<dbReference type="PANTHER" id="PTHR30203:SF33">
    <property type="entry name" value="BLR4455 PROTEIN"/>
    <property type="match status" value="1"/>
</dbReference>
<dbReference type="NCBIfam" id="TIGR01845">
    <property type="entry name" value="outer_NodT"/>
    <property type="match status" value="1"/>
</dbReference>
<dbReference type="PROSITE" id="PS51257">
    <property type="entry name" value="PROKAR_LIPOPROTEIN"/>
    <property type="match status" value="1"/>
</dbReference>
<evidence type="ECO:0000313" key="4">
    <source>
        <dbReference type="EMBL" id="BBL70970.1"/>
    </source>
</evidence>
<dbReference type="Pfam" id="PF02321">
    <property type="entry name" value="OEP"/>
    <property type="match status" value="2"/>
</dbReference>
<keyword evidence="2" id="KW-0564">Palmitate</keyword>
<evidence type="ECO:0000256" key="2">
    <source>
        <dbReference type="RuleBase" id="RU362097"/>
    </source>
</evidence>
<proteinExistence type="inferred from homology"/>
<dbReference type="GO" id="GO:0009279">
    <property type="term" value="C:cell outer membrane"/>
    <property type="evidence" value="ECO:0007669"/>
    <property type="project" value="UniProtKB-SubCell"/>
</dbReference>
<evidence type="ECO:0000256" key="3">
    <source>
        <dbReference type="SAM" id="Coils"/>
    </source>
</evidence>
<comment type="similarity">
    <text evidence="1 2">Belongs to the outer membrane factor (OMF) (TC 1.B.17) family.</text>
</comment>
<dbReference type="EMBL" id="AP019782">
    <property type="protein sequence ID" value="BBL70970.1"/>
    <property type="molecule type" value="Genomic_DNA"/>
</dbReference>
<keyword evidence="3" id="KW-0175">Coiled coil</keyword>
<keyword evidence="5" id="KW-1185">Reference proteome</keyword>
<dbReference type="InterPro" id="IPR003423">
    <property type="entry name" value="OMP_efflux"/>
</dbReference>
<dbReference type="AlphaFoldDB" id="A0A8D4VN67"/>
<feature type="coiled-coil region" evidence="3">
    <location>
        <begin position="212"/>
        <end position="246"/>
    </location>
</feature>